<dbReference type="AlphaFoldDB" id="A0A024HI46"/>
<gene>
    <name evidence="1" type="ORF">PKB_2820</name>
</gene>
<dbReference type="Proteomes" id="UP000025241">
    <property type="component" value="Chromosome I"/>
</dbReference>
<keyword evidence="2" id="KW-1185">Reference proteome</keyword>
<evidence type="ECO:0000313" key="1">
    <source>
        <dbReference type="EMBL" id="CDF84167.1"/>
    </source>
</evidence>
<sequence>MHQTFLQAQQTLESALREFDARCFLDHLDGTLGVRMKLADIEVKVHGIERARWVGLPAASHLAGELRQYLSELDLATCAASRRSAA</sequence>
<dbReference type="PATRIC" id="fig|1301098.3.peg.2836"/>
<dbReference type="KEGG" id="pkc:PKB_2820"/>
<dbReference type="RefSeq" id="WP_043252569.1">
    <property type="nucleotide sequence ID" value="NZ_HG322950.1"/>
</dbReference>
<accession>A0A024HI46</accession>
<name>A0A024HI46_PSEKB</name>
<reference evidence="1 2" key="1">
    <citation type="submission" date="2013-03" db="EMBL/GenBank/DDBJ databases">
        <authorList>
            <person name="Linke B."/>
        </authorList>
    </citation>
    <scope>NUCLEOTIDE SEQUENCE [LARGE SCALE GENOMIC DNA]</scope>
    <source>
        <strain evidence="1 2">B13</strain>
    </source>
</reference>
<evidence type="ECO:0000313" key="2">
    <source>
        <dbReference type="Proteomes" id="UP000025241"/>
    </source>
</evidence>
<dbReference type="STRING" id="1301098.PKB_2820"/>
<dbReference type="EMBL" id="HG322950">
    <property type="protein sequence ID" value="CDF84167.1"/>
    <property type="molecule type" value="Genomic_DNA"/>
</dbReference>
<organism evidence="1 2">
    <name type="scientific">Pseudomonas knackmussii (strain DSM 6978 / CCUG 54928 / LMG 23759 / B13)</name>
    <dbReference type="NCBI Taxonomy" id="1301098"/>
    <lineage>
        <taxon>Bacteria</taxon>
        <taxon>Pseudomonadati</taxon>
        <taxon>Pseudomonadota</taxon>
        <taxon>Gammaproteobacteria</taxon>
        <taxon>Pseudomonadales</taxon>
        <taxon>Pseudomonadaceae</taxon>
        <taxon>Pseudomonas</taxon>
    </lineage>
</organism>
<proteinExistence type="predicted"/>
<reference evidence="1 2" key="2">
    <citation type="submission" date="2014-05" db="EMBL/GenBank/DDBJ databases">
        <title>Genome sequence of the 3-chlorobenzoate degrading bacterium Pseudomonas knackmussii B13 shows multiple evidence for horizontal gene transfer.</title>
        <authorList>
            <person name="Miyazaki R."/>
            <person name="Bertelli C."/>
            <person name="Falquet L."/>
            <person name="Robinson-Rechavi M."/>
            <person name="Gharib W."/>
            <person name="Roy S."/>
            <person name="Van der Meer J.R."/>
        </authorList>
    </citation>
    <scope>NUCLEOTIDE SEQUENCE [LARGE SCALE GENOMIC DNA]</scope>
    <source>
        <strain evidence="1 2">B13</strain>
    </source>
</reference>
<dbReference type="HOGENOM" id="CLU_2495483_0_0_6"/>
<protein>
    <submittedName>
        <fullName evidence="1">Uncharacterized protein</fullName>
    </submittedName>
</protein>